<dbReference type="Pfam" id="PF00294">
    <property type="entry name" value="PfkB"/>
    <property type="match status" value="1"/>
</dbReference>
<keyword evidence="6" id="KW-1185">Reference proteome</keyword>
<reference evidence="5 6" key="1">
    <citation type="submission" date="2019-06" db="EMBL/GenBank/DDBJ databases">
        <title>Streptomyces sporangiiformans sp. nov., a novel actinomycete isolated from soil in Mount Song.</title>
        <authorList>
            <person name="Han L."/>
        </authorList>
    </citation>
    <scope>NUCLEOTIDE SEQUENCE [LARGE SCALE GENOMIC DNA]</scope>
    <source>
        <strain evidence="5 6">NEAU-SSA 1</strain>
    </source>
</reference>
<dbReference type="AlphaFoldDB" id="A0A505DRH5"/>
<dbReference type="RefSeq" id="WP_119098548.1">
    <property type="nucleotide sequence ID" value="NZ_QXMJ01000035.1"/>
</dbReference>
<keyword evidence="3 5" id="KW-0418">Kinase</keyword>
<dbReference type="GO" id="GO:0019698">
    <property type="term" value="P:D-galacturonate catabolic process"/>
    <property type="evidence" value="ECO:0007669"/>
    <property type="project" value="TreeGrafter"/>
</dbReference>
<dbReference type="PANTHER" id="PTHR43085">
    <property type="entry name" value="HEXOKINASE FAMILY MEMBER"/>
    <property type="match status" value="1"/>
</dbReference>
<dbReference type="Proteomes" id="UP000317378">
    <property type="component" value="Unassembled WGS sequence"/>
</dbReference>
<dbReference type="OrthoDB" id="9808601at2"/>
<accession>A0A505DRH5</accession>
<dbReference type="GO" id="GO:0008673">
    <property type="term" value="F:2-dehydro-3-deoxygluconokinase activity"/>
    <property type="evidence" value="ECO:0007669"/>
    <property type="project" value="TreeGrafter"/>
</dbReference>
<dbReference type="PANTHER" id="PTHR43085:SF15">
    <property type="entry name" value="2-DEHYDRO-3-DEOXYGLUCONOKINASE"/>
    <property type="match status" value="1"/>
</dbReference>
<feature type="domain" description="Carbohydrate kinase PfkB" evidence="4">
    <location>
        <begin position="1"/>
        <end position="297"/>
    </location>
</feature>
<comment type="similarity">
    <text evidence="1">Belongs to the carbohydrate kinase PfkB family.</text>
</comment>
<dbReference type="InterPro" id="IPR011611">
    <property type="entry name" value="PfkB_dom"/>
</dbReference>
<protein>
    <submittedName>
        <fullName evidence="5">Sugar kinase</fullName>
    </submittedName>
</protein>
<dbReference type="CDD" id="cd01166">
    <property type="entry name" value="KdgK"/>
    <property type="match status" value="1"/>
</dbReference>
<dbReference type="InterPro" id="IPR050306">
    <property type="entry name" value="PfkB_Carbo_kinase"/>
</dbReference>
<dbReference type="GO" id="GO:0042840">
    <property type="term" value="P:D-glucuronate catabolic process"/>
    <property type="evidence" value="ECO:0007669"/>
    <property type="project" value="TreeGrafter"/>
</dbReference>
<evidence type="ECO:0000313" key="5">
    <source>
        <dbReference type="EMBL" id="TPQ23820.1"/>
    </source>
</evidence>
<organism evidence="5 6">
    <name type="scientific">Streptomyces sporangiiformans</name>
    <dbReference type="NCBI Taxonomy" id="2315329"/>
    <lineage>
        <taxon>Bacteria</taxon>
        <taxon>Bacillati</taxon>
        <taxon>Actinomycetota</taxon>
        <taxon>Actinomycetes</taxon>
        <taxon>Kitasatosporales</taxon>
        <taxon>Streptomycetaceae</taxon>
        <taxon>Streptomyces</taxon>
    </lineage>
</organism>
<dbReference type="InterPro" id="IPR029056">
    <property type="entry name" value="Ribokinase-like"/>
</dbReference>
<proteinExistence type="inferred from homology"/>
<dbReference type="EMBL" id="VCHX02000035">
    <property type="protein sequence ID" value="TPQ23820.1"/>
    <property type="molecule type" value="Genomic_DNA"/>
</dbReference>
<keyword evidence="2" id="KW-0808">Transferase</keyword>
<dbReference type="GO" id="GO:0005829">
    <property type="term" value="C:cytosol"/>
    <property type="evidence" value="ECO:0007669"/>
    <property type="project" value="TreeGrafter"/>
</dbReference>
<gene>
    <name evidence="5" type="ORF">FGD71_001675</name>
</gene>
<comment type="caution">
    <text evidence="5">The sequence shown here is derived from an EMBL/GenBank/DDBJ whole genome shotgun (WGS) entry which is preliminary data.</text>
</comment>
<evidence type="ECO:0000259" key="4">
    <source>
        <dbReference type="Pfam" id="PF00294"/>
    </source>
</evidence>
<dbReference type="GO" id="GO:0006974">
    <property type="term" value="P:DNA damage response"/>
    <property type="evidence" value="ECO:0007669"/>
    <property type="project" value="TreeGrafter"/>
</dbReference>
<dbReference type="Gene3D" id="3.40.1190.20">
    <property type="match status" value="1"/>
</dbReference>
<sequence length="306" mass="32450">MTRVLCVGECMLELTHLDSTTARLGIAGDTYNTAVYLRRVAQLLCAEAEVGYLTGLGTDQYSADMRARWLTEGVVDHSLPVEGGMPGLYTVRVDDDGERRFSYWRSHSAARKLFAGTDWAEHITGDLVHLSGITLQIASAPARQALSTRLRELRLRGTLVSFDTNYRPSGWCSPADAADAMDQFTELADIVFASWEDETALHDCPNPAAAAARLAALGPREVIVKTGADGAHLLTGGRLQHTPAAIPARVLDTTAAGDSFAGAYLAARITGRAPAEALRTASEVAAVVIAHPGAITPGNVPLLSAG</sequence>
<dbReference type="InterPro" id="IPR002173">
    <property type="entry name" value="Carboh/pur_kinase_PfkB_CS"/>
</dbReference>
<dbReference type="PROSITE" id="PS00584">
    <property type="entry name" value="PFKB_KINASES_2"/>
    <property type="match status" value="1"/>
</dbReference>
<evidence type="ECO:0000313" key="6">
    <source>
        <dbReference type="Proteomes" id="UP000317378"/>
    </source>
</evidence>
<name>A0A505DRH5_9ACTN</name>
<evidence type="ECO:0000256" key="1">
    <source>
        <dbReference type="ARBA" id="ARBA00010688"/>
    </source>
</evidence>
<evidence type="ECO:0000256" key="3">
    <source>
        <dbReference type="ARBA" id="ARBA00022777"/>
    </source>
</evidence>
<evidence type="ECO:0000256" key="2">
    <source>
        <dbReference type="ARBA" id="ARBA00022679"/>
    </source>
</evidence>
<dbReference type="SUPFAM" id="SSF53613">
    <property type="entry name" value="Ribokinase-like"/>
    <property type="match status" value="1"/>
</dbReference>